<dbReference type="Gene3D" id="3.90.45.10">
    <property type="entry name" value="Peptide deformylase"/>
    <property type="match status" value="1"/>
</dbReference>
<feature type="binding site" evidence="6">
    <location>
        <position position="135"/>
    </location>
    <ligand>
        <name>Fe cation</name>
        <dbReference type="ChEBI" id="CHEBI:24875"/>
    </ligand>
</feature>
<comment type="function">
    <text evidence="6">Removes the formyl group from the N-terminal Met of newly synthesized proteins. Requires at least a dipeptide for an efficient rate of reaction. N-terminal L-methionine is a prerequisite for activity but the enzyme has broad specificity at other positions.</text>
</comment>
<evidence type="ECO:0000313" key="7">
    <source>
        <dbReference type="EMBL" id="TDX49194.1"/>
    </source>
</evidence>
<evidence type="ECO:0000313" key="8">
    <source>
        <dbReference type="Proteomes" id="UP000295832"/>
    </source>
</evidence>
<comment type="cofactor">
    <cofactor evidence="6">
        <name>Fe(2+)</name>
        <dbReference type="ChEBI" id="CHEBI:29033"/>
    </cofactor>
    <text evidence="6">Binds 1 Fe(2+) ion.</text>
</comment>
<dbReference type="SUPFAM" id="SSF56420">
    <property type="entry name" value="Peptide deformylase"/>
    <property type="match status" value="1"/>
</dbReference>
<evidence type="ECO:0000256" key="5">
    <source>
        <dbReference type="ARBA" id="ARBA00023004"/>
    </source>
</evidence>
<keyword evidence="5 6" id="KW-0408">Iron</keyword>
<dbReference type="GO" id="GO:0042586">
    <property type="term" value="F:peptide deformylase activity"/>
    <property type="evidence" value="ECO:0007669"/>
    <property type="project" value="UniProtKB-UniRule"/>
</dbReference>
<proteinExistence type="inferred from homology"/>
<dbReference type="CDD" id="cd00487">
    <property type="entry name" value="Pep_deformylase"/>
    <property type="match status" value="1"/>
</dbReference>
<evidence type="ECO:0000256" key="6">
    <source>
        <dbReference type="HAMAP-Rule" id="MF_00163"/>
    </source>
</evidence>
<gene>
    <name evidence="6" type="primary">def</name>
    <name evidence="7" type="ORF">C7959_11915</name>
</gene>
<dbReference type="Pfam" id="PF01327">
    <property type="entry name" value="Pep_deformylase"/>
    <property type="match status" value="1"/>
</dbReference>
<dbReference type="PRINTS" id="PR01576">
    <property type="entry name" value="PDEFORMYLASE"/>
</dbReference>
<comment type="catalytic activity">
    <reaction evidence="6">
        <text>N-terminal N-formyl-L-methionyl-[peptide] + H2O = N-terminal L-methionyl-[peptide] + formate</text>
        <dbReference type="Rhea" id="RHEA:24420"/>
        <dbReference type="Rhea" id="RHEA-COMP:10639"/>
        <dbReference type="Rhea" id="RHEA-COMP:10640"/>
        <dbReference type="ChEBI" id="CHEBI:15377"/>
        <dbReference type="ChEBI" id="CHEBI:15740"/>
        <dbReference type="ChEBI" id="CHEBI:49298"/>
        <dbReference type="ChEBI" id="CHEBI:64731"/>
        <dbReference type="EC" id="3.5.1.88"/>
    </reaction>
</comment>
<dbReference type="EC" id="3.5.1.88" evidence="6"/>
<dbReference type="AlphaFoldDB" id="A0A4R8GYZ4"/>
<dbReference type="InterPro" id="IPR023635">
    <property type="entry name" value="Peptide_deformylase"/>
</dbReference>
<evidence type="ECO:0000256" key="1">
    <source>
        <dbReference type="ARBA" id="ARBA00010759"/>
    </source>
</evidence>
<dbReference type="NCBIfam" id="TIGR00079">
    <property type="entry name" value="pept_deformyl"/>
    <property type="match status" value="1"/>
</dbReference>
<keyword evidence="4 6" id="KW-0648">Protein biosynthesis</keyword>
<evidence type="ECO:0000256" key="3">
    <source>
        <dbReference type="ARBA" id="ARBA00022801"/>
    </source>
</evidence>
<dbReference type="RefSeq" id="WP_134117380.1">
    <property type="nucleotide sequence ID" value="NZ_SOEG01000019.1"/>
</dbReference>
<organism evidence="7 8">
    <name type="scientific">Orenia marismortui</name>
    <dbReference type="NCBI Taxonomy" id="46469"/>
    <lineage>
        <taxon>Bacteria</taxon>
        <taxon>Bacillati</taxon>
        <taxon>Bacillota</taxon>
        <taxon>Clostridia</taxon>
        <taxon>Halanaerobiales</taxon>
        <taxon>Halobacteroidaceae</taxon>
        <taxon>Orenia</taxon>
    </lineage>
</organism>
<feature type="binding site" evidence="6">
    <location>
        <position position="131"/>
    </location>
    <ligand>
        <name>Fe cation</name>
        <dbReference type="ChEBI" id="CHEBI:24875"/>
    </ligand>
</feature>
<feature type="active site" evidence="6">
    <location>
        <position position="132"/>
    </location>
</feature>
<dbReference type="Proteomes" id="UP000295832">
    <property type="component" value="Unassembled WGS sequence"/>
</dbReference>
<comment type="similarity">
    <text evidence="1 6">Belongs to the polypeptide deformylase family.</text>
</comment>
<dbReference type="InterPro" id="IPR036821">
    <property type="entry name" value="Peptide_deformylase_sf"/>
</dbReference>
<evidence type="ECO:0000256" key="2">
    <source>
        <dbReference type="ARBA" id="ARBA00022723"/>
    </source>
</evidence>
<keyword evidence="8" id="KW-1185">Reference proteome</keyword>
<dbReference type="FunFam" id="3.90.45.10:FF:000005">
    <property type="entry name" value="Peptide deformylase"/>
    <property type="match status" value="1"/>
</dbReference>
<reference evidence="7 8" key="1">
    <citation type="submission" date="2019-03" db="EMBL/GenBank/DDBJ databases">
        <title>Subsurface microbial communities from deep shales in Ohio and West Virginia, USA.</title>
        <authorList>
            <person name="Wrighton K."/>
        </authorList>
    </citation>
    <scope>NUCLEOTIDE SEQUENCE [LARGE SCALE GENOMIC DNA]</scope>
    <source>
        <strain evidence="7 8">MSL 6dP</strain>
    </source>
</reference>
<feature type="binding site" evidence="6">
    <location>
        <position position="89"/>
    </location>
    <ligand>
        <name>Fe cation</name>
        <dbReference type="ChEBI" id="CHEBI:24875"/>
    </ligand>
</feature>
<dbReference type="PANTHER" id="PTHR10458">
    <property type="entry name" value="PEPTIDE DEFORMYLASE"/>
    <property type="match status" value="1"/>
</dbReference>
<dbReference type="PIRSF" id="PIRSF004749">
    <property type="entry name" value="Pep_def"/>
    <property type="match status" value="1"/>
</dbReference>
<keyword evidence="2 6" id="KW-0479">Metal-binding</keyword>
<comment type="caution">
    <text evidence="7">The sequence shown here is derived from an EMBL/GenBank/DDBJ whole genome shotgun (WGS) entry which is preliminary data.</text>
</comment>
<dbReference type="STRING" id="926561.GCA_000379025_00106"/>
<evidence type="ECO:0000256" key="4">
    <source>
        <dbReference type="ARBA" id="ARBA00022917"/>
    </source>
</evidence>
<dbReference type="PANTHER" id="PTHR10458:SF22">
    <property type="entry name" value="PEPTIDE DEFORMYLASE"/>
    <property type="match status" value="1"/>
</dbReference>
<dbReference type="HAMAP" id="MF_00163">
    <property type="entry name" value="Pep_deformylase"/>
    <property type="match status" value="1"/>
</dbReference>
<dbReference type="GO" id="GO:0046872">
    <property type="term" value="F:metal ion binding"/>
    <property type="evidence" value="ECO:0007669"/>
    <property type="project" value="UniProtKB-KW"/>
</dbReference>
<dbReference type="EMBL" id="SOEG01000019">
    <property type="protein sequence ID" value="TDX49194.1"/>
    <property type="molecule type" value="Genomic_DNA"/>
</dbReference>
<name>A0A4R8GYZ4_9FIRM</name>
<keyword evidence="3 6" id="KW-0378">Hydrolase</keyword>
<sequence length="145" mass="16025">MAILKIRELGDPVLRTKAKEVTEVTDKTRKLLDDMAETMYDAPGVGLAAPQIGISKRIIVIDVGSGLVELINPEIVEESKKTYIDQEGCLSIPGKTGKVERAYKVKVKALDRNGKEIEVKGKGLLARALQHEIDHLEGRLFVDYI</sequence>
<protein>
    <recommendedName>
        <fullName evidence="6">Peptide deformylase</fullName>
        <shortName evidence="6">PDF</shortName>
        <ecNumber evidence="6">3.5.1.88</ecNumber>
    </recommendedName>
    <alternativeName>
        <fullName evidence="6">Polypeptide deformylase</fullName>
    </alternativeName>
</protein>
<dbReference type="GO" id="GO:0006412">
    <property type="term" value="P:translation"/>
    <property type="evidence" value="ECO:0007669"/>
    <property type="project" value="UniProtKB-UniRule"/>
</dbReference>
<accession>A0A4R8GYZ4</accession>
<dbReference type="NCBIfam" id="NF001159">
    <property type="entry name" value="PRK00150.1-3"/>
    <property type="match status" value="1"/>
</dbReference>